<dbReference type="EMBL" id="JANFYT010000019">
    <property type="protein sequence ID" value="MCQ4814732.1"/>
    <property type="molecule type" value="Genomic_DNA"/>
</dbReference>
<evidence type="ECO:0000313" key="2">
    <source>
        <dbReference type="Proteomes" id="UP001205919"/>
    </source>
</evidence>
<dbReference type="RefSeq" id="WP_256182035.1">
    <property type="nucleotide sequence ID" value="NZ_DBFBHA010000032.1"/>
</dbReference>
<proteinExistence type="predicted"/>
<organism evidence="1 2">
    <name type="scientific">Cloacibacillus evryensis</name>
    <dbReference type="NCBI Taxonomy" id="508460"/>
    <lineage>
        <taxon>Bacteria</taxon>
        <taxon>Thermotogati</taxon>
        <taxon>Synergistota</taxon>
        <taxon>Synergistia</taxon>
        <taxon>Synergistales</taxon>
        <taxon>Synergistaceae</taxon>
        <taxon>Cloacibacillus</taxon>
    </lineage>
</organism>
<accession>A0AAW5K8T8</accession>
<name>A0AAW5K8T8_9BACT</name>
<dbReference type="AlphaFoldDB" id="A0AAW5K8T8"/>
<keyword evidence="2" id="KW-1185">Reference proteome</keyword>
<gene>
    <name evidence="1" type="ORF">NE630_09865</name>
</gene>
<dbReference type="Proteomes" id="UP001205919">
    <property type="component" value="Unassembled WGS sequence"/>
</dbReference>
<comment type="caution">
    <text evidence="1">The sequence shown here is derived from an EMBL/GenBank/DDBJ whole genome shotgun (WGS) entry which is preliminary data.</text>
</comment>
<evidence type="ECO:0000313" key="1">
    <source>
        <dbReference type="EMBL" id="MCQ4814732.1"/>
    </source>
</evidence>
<protein>
    <submittedName>
        <fullName evidence="1">Uncharacterized protein</fullName>
    </submittedName>
</protein>
<sequence length="49" mass="5359">MKAEYLAATGTLLSHFSIEVPAIPSLSEAKIDMDKVVAELAKRQNDEAR</sequence>
<reference evidence="1 2" key="1">
    <citation type="submission" date="2022-06" db="EMBL/GenBank/DDBJ databases">
        <title>Isolation of gut microbiota from human fecal samples.</title>
        <authorList>
            <person name="Pamer E.G."/>
            <person name="Barat B."/>
            <person name="Waligurski E."/>
            <person name="Medina S."/>
            <person name="Paddock L."/>
            <person name="Mostad J."/>
        </authorList>
    </citation>
    <scope>NUCLEOTIDE SEQUENCE [LARGE SCALE GENOMIC DNA]</scope>
    <source>
        <strain evidence="1 2">DFI.9.90</strain>
    </source>
</reference>